<keyword evidence="2" id="KW-1185">Reference proteome</keyword>
<reference evidence="1 2" key="1">
    <citation type="submission" date="2021-06" db="EMBL/GenBank/DDBJ databases">
        <authorList>
            <person name="Kallberg Y."/>
            <person name="Tangrot J."/>
            <person name="Rosling A."/>
        </authorList>
    </citation>
    <scope>NUCLEOTIDE SEQUENCE [LARGE SCALE GENOMIC DNA]</scope>
    <source>
        <strain evidence="1 2">120-4 pot B 10/14</strain>
    </source>
</reference>
<dbReference type="EMBL" id="CAJVQB010024341">
    <property type="protein sequence ID" value="CAG8803966.1"/>
    <property type="molecule type" value="Genomic_DNA"/>
</dbReference>
<sequence length="136" mass="15985">MSGCIEKLLSYPYMHLKKHKSTESYHVCYMKTLKKQQIHTKAKVLQITRIITNNIHLSDPYIPSINRVILKILPMQATNEINRITQTAQNRTKIAYILLHQIAKEIFEIIWKPRCTMIALSNPSRRLNEEVVEEEI</sequence>
<gene>
    <name evidence="1" type="ORF">GMARGA_LOCUS23754</name>
</gene>
<dbReference type="Proteomes" id="UP000789901">
    <property type="component" value="Unassembled WGS sequence"/>
</dbReference>
<organism evidence="1 2">
    <name type="scientific">Gigaspora margarita</name>
    <dbReference type="NCBI Taxonomy" id="4874"/>
    <lineage>
        <taxon>Eukaryota</taxon>
        <taxon>Fungi</taxon>
        <taxon>Fungi incertae sedis</taxon>
        <taxon>Mucoromycota</taxon>
        <taxon>Glomeromycotina</taxon>
        <taxon>Glomeromycetes</taxon>
        <taxon>Diversisporales</taxon>
        <taxon>Gigasporaceae</taxon>
        <taxon>Gigaspora</taxon>
    </lineage>
</organism>
<accession>A0ABN7VWM7</accession>
<evidence type="ECO:0000313" key="2">
    <source>
        <dbReference type="Proteomes" id="UP000789901"/>
    </source>
</evidence>
<protein>
    <submittedName>
        <fullName evidence="1">16820_t:CDS:1</fullName>
    </submittedName>
</protein>
<name>A0ABN7VWM7_GIGMA</name>
<proteinExistence type="predicted"/>
<comment type="caution">
    <text evidence="1">The sequence shown here is derived from an EMBL/GenBank/DDBJ whole genome shotgun (WGS) entry which is preliminary data.</text>
</comment>
<feature type="non-terminal residue" evidence="1">
    <location>
        <position position="136"/>
    </location>
</feature>
<evidence type="ECO:0000313" key="1">
    <source>
        <dbReference type="EMBL" id="CAG8803966.1"/>
    </source>
</evidence>